<dbReference type="SMART" id="SM00342">
    <property type="entry name" value="HTH_ARAC"/>
    <property type="match status" value="1"/>
</dbReference>
<feature type="modified residue" description="4-aspartylphosphate" evidence="7">
    <location>
        <position position="1085"/>
    </location>
</feature>
<keyword evidence="9" id="KW-0732">Signal</keyword>
<accession>A0ABT1BUU2</accession>
<dbReference type="Pfam" id="PF00512">
    <property type="entry name" value="HisKA"/>
    <property type="match status" value="1"/>
</dbReference>
<dbReference type="Pfam" id="PF02518">
    <property type="entry name" value="HATPase_c"/>
    <property type="match status" value="1"/>
</dbReference>
<dbReference type="Gene3D" id="1.10.287.130">
    <property type="match status" value="1"/>
</dbReference>
<dbReference type="Pfam" id="PF00072">
    <property type="entry name" value="Response_reg"/>
    <property type="match status" value="1"/>
</dbReference>
<dbReference type="PROSITE" id="PS00041">
    <property type="entry name" value="HTH_ARAC_FAMILY_1"/>
    <property type="match status" value="1"/>
</dbReference>
<feature type="domain" description="HTH araC/xylS-type" evidence="10">
    <location>
        <begin position="1186"/>
        <end position="1285"/>
    </location>
</feature>
<dbReference type="InterPro" id="IPR018062">
    <property type="entry name" value="HTH_AraC-typ_CS"/>
</dbReference>
<proteinExistence type="predicted"/>
<feature type="domain" description="Response regulatory" evidence="12">
    <location>
        <begin position="1037"/>
        <end position="1152"/>
    </location>
</feature>
<dbReference type="InterPro" id="IPR003661">
    <property type="entry name" value="HisK_dim/P_dom"/>
</dbReference>
<keyword evidence="6" id="KW-0804">Transcription</keyword>
<dbReference type="CDD" id="cd00082">
    <property type="entry name" value="HisKA"/>
    <property type="match status" value="1"/>
</dbReference>
<evidence type="ECO:0000313" key="14">
    <source>
        <dbReference type="Proteomes" id="UP001204015"/>
    </source>
</evidence>
<gene>
    <name evidence="13" type="ORF">NG821_01595</name>
</gene>
<evidence type="ECO:0000259" key="12">
    <source>
        <dbReference type="PROSITE" id="PS50110"/>
    </source>
</evidence>
<keyword evidence="3 7" id="KW-0597">Phosphoprotein</keyword>
<dbReference type="SMART" id="SM00387">
    <property type="entry name" value="HATPase_c"/>
    <property type="match status" value="1"/>
</dbReference>
<evidence type="ECO:0000256" key="5">
    <source>
        <dbReference type="ARBA" id="ARBA00023125"/>
    </source>
</evidence>
<dbReference type="SUPFAM" id="SSF47384">
    <property type="entry name" value="Homodimeric domain of signal transducing histidine kinase"/>
    <property type="match status" value="1"/>
</dbReference>
<dbReference type="SMART" id="SM00448">
    <property type="entry name" value="REC"/>
    <property type="match status" value="1"/>
</dbReference>
<dbReference type="Gene3D" id="3.40.50.2300">
    <property type="match status" value="1"/>
</dbReference>
<dbReference type="Pfam" id="PF07494">
    <property type="entry name" value="Reg_prop"/>
    <property type="match status" value="4"/>
</dbReference>
<keyword evidence="4" id="KW-0805">Transcription regulation</keyword>
<dbReference type="Gene3D" id="3.30.565.10">
    <property type="entry name" value="Histidine kinase-like ATPase, C-terminal domain"/>
    <property type="match status" value="1"/>
</dbReference>
<feature type="signal peptide" evidence="9">
    <location>
        <begin position="1"/>
        <end position="19"/>
    </location>
</feature>
<dbReference type="InterPro" id="IPR011110">
    <property type="entry name" value="Reg_prop"/>
</dbReference>
<dbReference type="Proteomes" id="UP001204015">
    <property type="component" value="Unassembled WGS sequence"/>
</dbReference>
<dbReference type="PANTHER" id="PTHR43547:SF2">
    <property type="entry name" value="HYBRID SIGNAL TRANSDUCTION HISTIDINE KINASE C"/>
    <property type="match status" value="1"/>
</dbReference>
<dbReference type="Gene3D" id="2.60.40.10">
    <property type="entry name" value="Immunoglobulins"/>
    <property type="match status" value="1"/>
</dbReference>
<dbReference type="InterPro" id="IPR005467">
    <property type="entry name" value="His_kinase_dom"/>
</dbReference>
<dbReference type="InterPro" id="IPR011006">
    <property type="entry name" value="CheY-like_superfamily"/>
</dbReference>
<keyword evidence="8" id="KW-0812">Transmembrane</keyword>
<organism evidence="13 14">
    <name type="scientific">Segatella cerevisiae</name>
    <dbReference type="NCBI Taxonomy" id="2053716"/>
    <lineage>
        <taxon>Bacteria</taxon>
        <taxon>Pseudomonadati</taxon>
        <taxon>Bacteroidota</taxon>
        <taxon>Bacteroidia</taxon>
        <taxon>Bacteroidales</taxon>
        <taxon>Prevotellaceae</taxon>
        <taxon>Segatella</taxon>
    </lineage>
</organism>
<dbReference type="SUPFAM" id="SSF52172">
    <property type="entry name" value="CheY-like"/>
    <property type="match status" value="1"/>
</dbReference>
<evidence type="ECO:0000259" key="10">
    <source>
        <dbReference type="PROSITE" id="PS01124"/>
    </source>
</evidence>
<dbReference type="Pfam" id="PF12833">
    <property type="entry name" value="HTH_18"/>
    <property type="match status" value="1"/>
</dbReference>
<dbReference type="PANTHER" id="PTHR43547">
    <property type="entry name" value="TWO-COMPONENT HISTIDINE KINASE"/>
    <property type="match status" value="1"/>
</dbReference>
<dbReference type="InterPro" id="IPR004358">
    <property type="entry name" value="Sig_transdc_His_kin-like_C"/>
</dbReference>
<keyword evidence="8" id="KW-1133">Transmembrane helix</keyword>
<evidence type="ECO:0000256" key="6">
    <source>
        <dbReference type="ARBA" id="ARBA00023163"/>
    </source>
</evidence>
<dbReference type="PROSITE" id="PS50109">
    <property type="entry name" value="HIS_KIN"/>
    <property type="match status" value="1"/>
</dbReference>
<keyword evidence="8" id="KW-0472">Membrane</keyword>
<reference evidence="13 14" key="1">
    <citation type="submission" date="2022-06" db="EMBL/GenBank/DDBJ databases">
        <title>A taxonomic note on the genus Prevotella: Description of four novel genera and emended description of the genera Hallella and Xylanibacter.</title>
        <authorList>
            <person name="Hitch T.C.A."/>
        </authorList>
    </citation>
    <scope>NUCLEOTIDE SEQUENCE [LARGE SCALE GENOMIC DNA]</scope>
    <source>
        <strain evidence="13 14">DSM 100619</strain>
    </source>
</reference>
<dbReference type="InterPro" id="IPR036097">
    <property type="entry name" value="HisK_dim/P_sf"/>
</dbReference>
<dbReference type="PROSITE" id="PS01124">
    <property type="entry name" value="HTH_ARAC_FAMILY_2"/>
    <property type="match status" value="1"/>
</dbReference>
<feature type="chain" id="PRO_5045366580" description="histidine kinase" evidence="9">
    <location>
        <begin position="20"/>
        <end position="1291"/>
    </location>
</feature>
<dbReference type="EMBL" id="JAMXLY010000003">
    <property type="protein sequence ID" value="MCO6024550.1"/>
    <property type="molecule type" value="Genomic_DNA"/>
</dbReference>
<dbReference type="SUPFAM" id="SSF63829">
    <property type="entry name" value="Calcium-dependent phosphotriesterase"/>
    <property type="match status" value="3"/>
</dbReference>
<feature type="domain" description="Histidine kinase" evidence="11">
    <location>
        <begin position="788"/>
        <end position="1006"/>
    </location>
</feature>
<name>A0ABT1BUU2_9BACT</name>
<feature type="transmembrane region" description="Helical" evidence="8">
    <location>
        <begin position="745"/>
        <end position="767"/>
    </location>
</feature>
<dbReference type="InterPro" id="IPR001789">
    <property type="entry name" value="Sig_transdc_resp-reg_receiver"/>
</dbReference>
<sequence>MKNKLLILFCLILALFVRADSGSLYTADRLSSSLINCIVQDQRGFIWVGTDYGLSRFDGYRFINYLHNDRDSTSISDNTISAFLVDKKGRLWIGSAKGLMSYDYSHNHFIRLPFPDRRHPRIYSLIEDHKGNVLIGTAGFGLYAVPKGKNRIENEMGIARRDSDIFFTHIFEDNRGTLWQASHLSMINRYTKGNYLLSVQHIRSLYGAPVAFFQFHRDQLFIVCMYGIEIYDYKTGKLRDAGYDFGNYRGNVTINNAIFDHNGNLYLGTSECGVLVSRKGKNFFRPFSIPNKDRFDLSTSFVSDLMEDKDHNIWIGCYKKGLYLINNERTAFHTWSFSYQNYSIGSSVSSLASGDQGRTWCTVQNSGIYCFDRYGKIISHPKSPAGTTIIYRDQKKRYWVGTGNGLYRYNPSTGESQRMLTFSSAGIYCITDNGDDKLYISVYSKGLYIYDIHTRKVKVLDMTQHLLYGHLCNDWIRTMLFDSRGLLWIGTSNGVCCLDPKTYHFDHFGWSKILTDIQSDYFCEDKNGDIIIGTDEGLYLYSVKYGKVNLFPHSESLQNKQICGIIRDHNNDIWVSTTMGIWQYVRKYNRFIGHVSGNGLTAHEYIRGAVLHCSDDFSGFGIADGITTFYPEEVNRNSLQLGKVYLTDFIIDGKTMDCRKKYFKVPYSENSFTLGFSLLTYKNIDDICYQYRINDGKKMYTPIGENTIPFNHLEPGKYVIEVKAFSNSMSSSIPLILTVVVMNPWYSTPLAWCVYLFLFGSLCYFVFRTYRRRGKAQLDEQKMRFLIDATHDIRSPLTLILGPLKKLEKRLTDQENQNDLNIIERNAQRLLLLVNQILDERKLDKEQMHLHCQKTNMSEFIQNICSLYQYNANERKINFHIVSEQSNIEAWIDRINFDKVVSNLLSNAFKYTFNGGEIDVILTKDLKNMYLKVVDNGLGFKEKKTEKLFERFYEGTNAYDLHIAGTGIGLNLCRAIVKMHGGAISAYNRTDGQQGACLEVSLPLGYAHLKPEEIMSDNVEDKQETRIKKSKGTKNFKILVVDDDPEIADYINAELGGWYRFSAARNGKEALEKLLTNDFDLVVSDIIMPEMDGIELLKRIKTNTRISDIPVILLTSKNEVSDRLEGLKKGADAFLAKPFNMEELHILIDNLVSNVRRLRGKFSGAQDQSEKVEKVEVKGNNNVLMERIMKCVNQNLSDPDFNVEKLTIDVGISRAQLHRKMKEITGISTGEFIRNLRMEQAARLIKQGEVNVTQVAYAVGFSNQTHFSSAFKKHFGLAPKEYYEYYRKKNI</sequence>
<dbReference type="CDD" id="cd00075">
    <property type="entry name" value="HATPase"/>
    <property type="match status" value="1"/>
</dbReference>
<comment type="caution">
    <text evidence="13">The sequence shown here is derived from an EMBL/GenBank/DDBJ whole genome shotgun (WGS) entry which is preliminary data.</text>
</comment>
<evidence type="ECO:0000256" key="3">
    <source>
        <dbReference type="ARBA" id="ARBA00022553"/>
    </source>
</evidence>
<dbReference type="SUPFAM" id="SSF46689">
    <property type="entry name" value="Homeodomain-like"/>
    <property type="match status" value="1"/>
</dbReference>
<evidence type="ECO:0000313" key="13">
    <source>
        <dbReference type="EMBL" id="MCO6024550.1"/>
    </source>
</evidence>
<dbReference type="PROSITE" id="PS50110">
    <property type="entry name" value="RESPONSE_REGULATORY"/>
    <property type="match status" value="1"/>
</dbReference>
<dbReference type="InterPro" id="IPR003594">
    <property type="entry name" value="HATPase_dom"/>
</dbReference>
<evidence type="ECO:0000256" key="1">
    <source>
        <dbReference type="ARBA" id="ARBA00000085"/>
    </source>
</evidence>
<evidence type="ECO:0000256" key="4">
    <source>
        <dbReference type="ARBA" id="ARBA00023015"/>
    </source>
</evidence>
<dbReference type="CDD" id="cd17574">
    <property type="entry name" value="REC_OmpR"/>
    <property type="match status" value="1"/>
</dbReference>
<protein>
    <recommendedName>
        <fullName evidence="2">histidine kinase</fullName>
        <ecNumber evidence="2">2.7.13.3</ecNumber>
    </recommendedName>
</protein>
<dbReference type="SUPFAM" id="SSF55874">
    <property type="entry name" value="ATPase domain of HSP90 chaperone/DNA topoisomerase II/histidine kinase"/>
    <property type="match status" value="1"/>
</dbReference>
<keyword evidence="14" id="KW-1185">Reference proteome</keyword>
<evidence type="ECO:0000256" key="8">
    <source>
        <dbReference type="SAM" id="Phobius"/>
    </source>
</evidence>
<evidence type="ECO:0000256" key="7">
    <source>
        <dbReference type="PROSITE-ProRule" id="PRU00169"/>
    </source>
</evidence>
<dbReference type="InterPro" id="IPR013783">
    <property type="entry name" value="Ig-like_fold"/>
</dbReference>
<keyword evidence="5" id="KW-0238">DNA-binding</keyword>
<dbReference type="EC" id="2.7.13.3" evidence="2"/>
<dbReference type="InterPro" id="IPR018060">
    <property type="entry name" value="HTH_AraC"/>
</dbReference>
<dbReference type="SMART" id="SM00388">
    <property type="entry name" value="HisKA"/>
    <property type="match status" value="1"/>
</dbReference>
<dbReference type="RefSeq" id="WP_252759912.1">
    <property type="nucleotide sequence ID" value="NZ_JAMXLY010000003.1"/>
</dbReference>
<evidence type="ECO:0000259" key="11">
    <source>
        <dbReference type="PROSITE" id="PS50109"/>
    </source>
</evidence>
<dbReference type="InterPro" id="IPR036890">
    <property type="entry name" value="HATPase_C_sf"/>
</dbReference>
<dbReference type="Gene3D" id="2.130.10.10">
    <property type="entry name" value="YVTN repeat-like/Quinoprotein amine dehydrogenase"/>
    <property type="match status" value="4"/>
</dbReference>
<dbReference type="PRINTS" id="PR00344">
    <property type="entry name" value="BCTRLSENSOR"/>
</dbReference>
<evidence type="ECO:0000256" key="9">
    <source>
        <dbReference type="SAM" id="SignalP"/>
    </source>
</evidence>
<dbReference type="InterPro" id="IPR015943">
    <property type="entry name" value="WD40/YVTN_repeat-like_dom_sf"/>
</dbReference>
<comment type="catalytic activity">
    <reaction evidence="1">
        <text>ATP + protein L-histidine = ADP + protein N-phospho-L-histidine.</text>
        <dbReference type="EC" id="2.7.13.3"/>
    </reaction>
</comment>
<dbReference type="InterPro" id="IPR009057">
    <property type="entry name" value="Homeodomain-like_sf"/>
</dbReference>
<evidence type="ECO:0000256" key="2">
    <source>
        <dbReference type="ARBA" id="ARBA00012438"/>
    </source>
</evidence>
<dbReference type="Gene3D" id="1.10.10.60">
    <property type="entry name" value="Homeodomain-like"/>
    <property type="match status" value="1"/>
</dbReference>